<name>A0ABT3WXI0_9BACL</name>
<comment type="similarity">
    <text evidence="6">Belongs to the TVP38/TMEM64 family.</text>
</comment>
<dbReference type="Pfam" id="PF09335">
    <property type="entry name" value="VTT_dom"/>
    <property type="match status" value="1"/>
</dbReference>
<dbReference type="PANTHER" id="PTHR12677">
    <property type="entry name" value="GOLGI APPARATUS MEMBRANE PROTEIN TVP38-RELATED"/>
    <property type="match status" value="1"/>
</dbReference>
<evidence type="ECO:0000256" key="4">
    <source>
        <dbReference type="ARBA" id="ARBA00022989"/>
    </source>
</evidence>
<keyword evidence="5 6" id="KW-0472">Membrane</keyword>
<evidence type="ECO:0000256" key="6">
    <source>
        <dbReference type="RuleBase" id="RU366058"/>
    </source>
</evidence>
<feature type="transmembrane region" description="Helical" evidence="6">
    <location>
        <begin position="147"/>
        <end position="168"/>
    </location>
</feature>
<comment type="subcellular location">
    <subcellularLocation>
        <location evidence="1 6">Cell membrane</location>
        <topology evidence="1 6">Multi-pass membrane protein</topology>
    </subcellularLocation>
</comment>
<keyword evidence="9" id="KW-1185">Reference proteome</keyword>
<dbReference type="RefSeq" id="WP_267150609.1">
    <property type="nucleotide sequence ID" value="NZ_JAPMLT010000002.1"/>
</dbReference>
<feature type="transmembrane region" description="Helical" evidence="6">
    <location>
        <begin position="72"/>
        <end position="93"/>
    </location>
</feature>
<dbReference type="Proteomes" id="UP001208017">
    <property type="component" value="Unassembled WGS sequence"/>
</dbReference>
<keyword evidence="2 6" id="KW-1003">Cell membrane</keyword>
<comment type="caution">
    <text evidence="8">The sequence shown here is derived from an EMBL/GenBank/DDBJ whole genome shotgun (WGS) entry which is preliminary data.</text>
</comment>
<feature type="domain" description="VTT" evidence="7">
    <location>
        <begin position="54"/>
        <end position="171"/>
    </location>
</feature>
<keyword evidence="4 6" id="KW-1133">Transmembrane helix</keyword>
<dbReference type="PANTHER" id="PTHR12677:SF59">
    <property type="entry name" value="GOLGI APPARATUS MEMBRANE PROTEIN TVP38-RELATED"/>
    <property type="match status" value="1"/>
</dbReference>
<organism evidence="8 9">
    <name type="scientific">Tumebacillus lacus</name>
    <dbReference type="NCBI Taxonomy" id="2995335"/>
    <lineage>
        <taxon>Bacteria</taxon>
        <taxon>Bacillati</taxon>
        <taxon>Bacillota</taxon>
        <taxon>Bacilli</taxon>
        <taxon>Bacillales</taxon>
        <taxon>Alicyclobacillaceae</taxon>
        <taxon>Tumebacillus</taxon>
    </lineage>
</organism>
<evidence type="ECO:0000256" key="2">
    <source>
        <dbReference type="ARBA" id="ARBA00022475"/>
    </source>
</evidence>
<sequence>MKKFLTAALMIAIIALGYWQKDQFIALIEAGGMVSVLVSILFVAILVFFPIMPFFLVAGIIGGVFGTWQGSLISLTGAVVGALIMFGMARFGFREWIQGYIQKYPKAKEYEGYFEQNAFLSILFFRVVPVIPSPLINILSGISKVSWFTFFAATLIGKIPSILVFTFAGSQFGESKMTSVITFGVYMVAIFIAVFVFLRKQELKKQQ</sequence>
<evidence type="ECO:0000313" key="8">
    <source>
        <dbReference type="EMBL" id="MCX7569364.1"/>
    </source>
</evidence>
<protein>
    <recommendedName>
        <fullName evidence="6">TVP38/TMEM64 family membrane protein</fullName>
    </recommendedName>
</protein>
<reference evidence="8 9" key="1">
    <citation type="submission" date="2022-11" db="EMBL/GenBank/DDBJ databases">
        <title>Study of microbial diversity in lake waters.</title>
        <authorList>
            <person name="Zhang J."/>
        </authorList>
    </citation>
    <scope>NUCLEOTIDE SEQUENCE [LARGE SCALE GENOMIC DNA]</scope>
    <source>
        <strain evidence="8 9">DT12</strain>
    </source>
</reference>
<dbReference type="EMBL" id="JAPMLT010000002">
    <property type="protein sequence ID" value="MCX7569364.1"/>
    <property type="molecule type" value="Genomic_DNA"/>
</dbReference>
<dbReference type="InterPro" id="IPR032816">
    <property type="entry name" value="VTT_dom"/>
</dbReference>
<proteinExistence type="inferred from homology"/>
<keyword evidence="3 6" id="KW-0812">Transmembrane</keyword>
<evidence type="ECO:0000256" key="5">
    <source>
        <dbReference type="ARBA" id="ARBA00023136"/>
    </source>
</evidence>
<evidence type="ECO:0000256" key="1">
    <source>
        <dbReference type="ARBA" id="ARBA00004651"/>
    </source>
</evidence>
<dbReference type="InterPro" id="IPR015414">
    <property type="entry name" value="TMEM64"/>
</dbReference>
<feature type="transmembrane region" description="Helical" evidence="6">
    <location>
        <begin position="33"/>
        <end position="65"/>
    </location>
</feature>
<evidence type="ECO:0000313" key="9">
    <source>
        <dbReference type="Proteomes" id="UP001208017"/>
    </source>
</evidence>
<accession>A0ABT3WXI0</accession>
<feature type="transmembrane region" description="Helical" evidence="6">
    <location>
        <begin position="180"/>
        <end position="198"/>
    </location>
</feature>
<comment type="caution">
    <text evidence="6">Lacks conserved residue(s) required for the propagation of feature annotation.</text>
</comment>
<evidence type="ECO:0000256" key="3">
    <source>
        <dbReference type="ARBA" id="ARBA00022692"/>
    </source>
</evidence>
<gene>
    <name evidence="8" type="ORF">OS242_05275</name>
</gene>
<evidence type="ECO:0000259" key="7">
    <source>
        <dbReference type="Pfam" id="PF09335"/>
    </source>
</evidence>